<dbReference type="Proteomes" id="UP000499080">
    <property type="component" value="Unassembled WGS sequence"/>
</dbReference>
<sequence length="103" mass="11326">MSFSEAICYLISSFGGGGTIFQRAQLEVTLTLSDAVLLPGEIYMPGNGPVLRFEGKISVELELGCWNALSVSWDDKKAIKLTVEKDFYINLTCGHVGSEQSWF</sequence>
<name>A0A4Y2RUL2_ARAVE</name>
<gene>
    <name evidence="1" type="ORF">AVEN_158563_1</name>
</gene>
<evidence type="ECO:0000313" key="1">
    <source>
        <dbReference type="EMBL" id="GBN79411.1"/>
    </source>
</evidence>
<dbReference type="EMBL" id="BGPR01018530">
    <property type="protein sequence ID" value="GBN79411.1"/>
    <property type="molecule type" value="Genomic_DNA"/>
</dbReference>
<protein>
    <submittedName>
        <fullName evidence="1">Uncharacterized protein</fullName>
    </submittedName>
</protein>
<keyword evidence="2" id="KW-1185">Reference proteome</keyword>
<dbReference type="AlphaFoldDB" id="A0A4Y2RUL2"/>
<reference evidence="1 2" key="1">
    <citation type="journal article" date="2019" name="Sci. Rep.">
        <title>Orb-weaving spider Araneus ventricosus genome elucidates the spidroin gene catalogue.</title>
        <authorList>
            <person name="Kono N."/>
            <person name="Nakamura H."/>
            <person name="Ohtoshi R."/>
            <person name="Moran D.A.P."/>
            <person name="Shinohara A."/>
            <person name="Yoshida Y."/>
            <person name="Fujiwara M."/>
            <person name="Mori M."/>
            <person name="Tomita M."/>
            <person name="Arakawa K."/>
        </authorList>
    </citation>
    <scope>NUCLEOTIDE SEQUENCE [LARGE SCALE GENOMIC DNA]</scope>
</reference>
<evidence type="ECO:0000313" key="2">
    <source>
        <dbReference type="Proteomes" id="UP000499080"/>
    </source>
</evidence>
<comment type="caution">
    <text evidence="1">The sequence shown here is derived from an EMBL/GenBank/DDBJ whole genome shotgun (WGS) entry which is preliminary data.</text>
</comment>
<organism evidence="1 2">
    <name type="scientific">Araneus ventricosus</name>
    <name type="common">Orbweaver spider</name>
    <name type="synonym">Epeira ventricosa</name>
    <dbReference type="NCBI Taxonomy" id="182803"/>
    <lineage>
        <taxon>Eukaryota</taxon>
        <taxon>Metazoa</taxon>
        <taxon>Ecdysozoa</taxon>
        <taxon>Arthropoda</taxon>
        <taxon>Chelicerata</taxon>
        <taxon>Arachnida</taxon>
        <taxon>Araneae</taxon>
        <taxon>Araneomorphae</taxon>
        <taxon>Entelegynae</taxon>
        <taxon>Araneoidea</taxon>
        <taxon>Araneidae</taxon>
        <taxon>Araneus</taxon>
    </lineage>
</organism>
<proteinExistence type="predicted"/>
<accession>A0A4Y2RUL2</accession>